<dbReference type="SMART" id="SM00450">
    <property type="entry name" value="RHOD"/>
    <property type="match status" value="2"/>
</dbReference>
<sequence length="287" mass="31647">MSNTVSAEWLHERLNHTEIVIADCRFLLGKSAAGKEAYEAGHLPGAVYFDLEQDLSDAIGVHGGRHPLPDTNQLSAKLGDAGIDESKIVVVYDDQGGAMASRLWWILKYYGHPQVYLLDGGLSRWKSQGFELTKEVSSVKGSTFVPQLQEGLLLDAQEVKQRLDRSDTQLIDSREEKRYLGLEEPIDRIAGHIPGAVNHFWKNAFTAEGELKESGELKAIFHELDASKEIIVYCGSGVTACPNVLALTEAGFTNVKLYGGSWSDWVSYPDNPIETGTGKAERRGKEQ</sequence>
<dbReference type="InterPro" id="IPR001763">
    <property type="entry name" value="Rhodanese-like_dom"/>
</dbReference>
<dbReference type="PANTHER" id="PTHR11364">
    <property type="entry name" value="THIOSULFATE SULFERTANSFERASE"/>
    <property type="match status" value="1"/>
</dbReference>
<proteinExistence type="predicted"/>
<feature type="domain" description="Rhodanese" evidence="3">
    <location>
        <begin position="164"/>
        <end position="274"/>
    </location>
</feature>
<dbReference type="SUPFAM" id="SSF52821">
    <property type="entry name" value="Rhodanese/Cell cycle control phosphatase"/>
    <property type="match status" value="2"/>
</dbReference>
<organism evidence="4 5">
    <name type="scientific">Paenibacillus baimaensis</name>
    <dbReference type="NCBI Taxonomy" id="2982185"/>
    <lineage>
        <taxon>Bacteria</taxon>
        <taxon>Bacillati</taxon>
        <taxon>Bacillota</taxon>
        <taxon>Bacilli</taxon>
        <taxon>Bacillales</taxon>
        <taxon>Paenibacillaceae</taxon>
        <taxon>Paenibacillus</taxon>
    </lineage>
</organism>
<dbReference type="CDD" id="cd01448">
    <property type="entry name" value="TST_Repeat_1"/>
    <property type="match status" value="1"/>
</dbReference>
<accession>A0ABT2UIG8</accession>
<dbReference type="Proteomes" id="UP001652445">
    <property type="component" value="Unassembled WGS sequence"/>
</dbReference>
<name>A0ABT2UIG8_9BACL</name>
<dbReference type="CDD" id="cd01449">
    <property type="entry name" value="TST_Repeat_2"/>
    <property type="match status" value="1"/>
</dbReference>
<keyword evidence="5" id="KW-1185">Reference proteome</keyword>
<dbReference type="Pfam" id="PF00581">
    <property type="entry name" value="Rhodanese"/>
    <property type="match status" value="2"/>
</dbReference>
<evidence type="ECO:0000313" key="4">
    <source>
        <dbReference type="EMBL" id="MCU6794435.1"/>
    </source>
</evidence>
<dbReference type="Gene3D" id="3.40.250.10">
    <property type="entry name" value="Rhodanese-like domain"/>
    <property type="match status" value="2"/>
</dbReference>
<comment type="caution">
    <text evidence="4">The sequence shown here is derived from an EMBL/GenBank/DDBJ whole genome shotgun (WGS) entry which is preliminary data.</text>
</comment>
<reference evidence="4 5" key="1">
    <citation type="submission" date="2022-09" db="EMBL/GenBank/DDBJ databases">
        <authorList>
            <person name="Han X.L."/>
            <person name="Wang Q."/>
            <person name="Lu T."/>
        </authorList>
    </citation>
    <scope>NUCLEOTIDE SEQUENCE [LARGE SCALE GENOMIC DNA]</scope>
    <source>
        <strain evidence="4 5">WQ 127069</strain>
    </source>
</reference>
<dbReference type="PROSITE" id="PS50206">
    <property type="entry name" value="RHODANESE_3"/>
    <property type="match status" value="2"/>
</dbReference>
<keyword evidence="1" id="KW-0808">Transferase</keyword>
<keyword evidence="2" id="KW-0677">Repeat</keyword>
<dbReference type="InterPro" id="IPR001307">
    <property type="entry name" value="Thiosulphate_STrfase_CS"/>
</dbReference>
<evidence type="ECO:0000313" key="5">
    <source>
        <dbReference type="Proteomes" id="UP001652445"/>
    </source>
</evidence>
<protein>
    <submittedName>
        <fullName evidence="4">Sulfurtransferase</fullName>
    </submittedName>
</protein>
<evidence type="ECO:0000259" key="3">
    <source>
        <dbReference type="PROSITE" id="PS50206"/>
    </source>
</evidence>
<dbReference type="PANTHER" id="PTHR11364:SF27">
    <property type="entry name" value="SULFURTRANSFERASE"/>
    <property type="match status" value="1"/>
</dbReference>
<evidence type="ECO:0000256" key="2">
    <source>
        <dbReference type="ARBA" id="ARBA00022737"/>
    </source>
</evidence>
<evidence type="ECO:0000256" key="1">
    <source>
        <dbReference type="ARBA" id="ARBA00022679"/>
    </source>
</evidence>
<dbReference type="PROSITE" id="PS00380">
    <property type="entry name" value="RHODANESE_1"/>
    <property type="match status" value="1"/>
</dbReference>
<feature type="domain" description="Rhodanese" evidence="3">
    <location>
        <begin position="15"/>
        <end position="134"/>
    </location>
</feature>
<dbReference type="RefSeq" id="WP_262685593.1">
    <property type="nucleotide sequence ID" value="NZ_JAOQIO010000084.1"/>
</dbReference>
<gene>
    <name evidence="4" type="ORF">OB236_20210</name>
</gene>
<dbReference type="InterPro" id="IPR036873">
    <property type="entry name" value="Rhodanese-like_dom_sf"/>
</dbReference>
<dbReference type="EMBL" id="JAOQIO010000084">
    <property type="protein sequence ID" value="MCU6794435.1"/>
    <property type="molecule type" value="Genomic_DNA"/>
</dbReference>
<dbReference type="InterPro" id="IPR045078">
    <property type="entry name" value="TST/MPST-like"/>
</dbReference>